<name>A0A645BZM0_9ZZZZ</name>
<reference evidence="1" key="1">
    <citation type="submission" date="2019-08" db="EMBL/GenBank/DDBJ databases">
        <authorList>
            <person name="Kucharzyk K."/>
            <person name="Murdoch R.W."/>
            <person name="Higgins S."/>
            <person name="Loffler F."/>
        </authorList>
    </citation>
    <scope>NUCLEOTIDE SEQUENCE</scope>
</reference>
<dbReference type="AlphaFoldDB" id="A0A645BZM0"/>
<gene>
    <name evidence="1" type="ORF">SDC9_117482</name>
</gene>
<protein>
    <submittedName>
        <fullName evidence="1">Uncharacterized protein</fullName>
    </submittedName>
</protein>
<organism evidence="1">
    <name type="scientific">bioreactor metagenome</name>
    <dbReference type="NCBI Taxonomy" id="1076179"/>
    <lineage>
        <taxon>unclassified sequences</taxon>
        <taxon>metagenomes</taxon>
        <taxon>ecological metagenomes</taxon>
    </lineage>
</organism>
<accession>A0A645BZM0</accession>
<proteinExistence type="predicted"/>
<dbReference type="EMBL" id="VSSQ01023527">
    <property type="protein sequence ID" value="MPM70527.1"/>
    <property type="molecule type" value="Genomic_DNA"/>
</dbReference>
<sequence length="120" mass="13289">MDDADAAVFAVANLLEMANSAIIDDLATVAAKRVDAGKHVHQRGFSRAVFADQCVDFTAAHLQADIVQRLDTGEFFCNMSHFENVIRHGVPPRSRVSVLQSNDLFKKDGMDDKRKNRDVS</sequence>
<evidence type="ECO:0000313" key="1">
    <source>
        <dbReference type="EMBL" id="MPM70527.1"/>
    </source>
</evidence>
<comment type="caution">
    <text evidence="1">The sequence shown here is derived from an EMBL/GenBank/DDBJ whole genome shotgun (WGS) entry which is preliminary data.</text>
</comment>